<dbReference type="Proteomes" id="UP001595846">
    <property type="component" value="Unassembled WGS sequence"/>
</dbReference>
<accession>A0ABD5NKW9</accession>
<dbReference type="RefSeq" id="WP_256531847.1">
    <property type="nucleotide sequence ID" value="NZ_CP101824.1"/>
</dbReference>
<gene>
    <name evidence="1" type="ORF">ACFOUR_02400</name>
</gene>
<dbReference type="Pfam" id="PF19091">
    <property type="entry name" value="DUF5779"/>
    <property type="match status" value="1"/>
</dbReference>
<dbReference type="AlphaFoldDB" id="A0ABD5NKW9"/>
<name>A0ABD5NKW9_9EURY</name>
<dbReference type="GeneID" id="73904609"/>
<dbReference type="EMBL" id="JBHSAQ010000001">
    <property type="protein sequence ID" value="MFC3957224.1"/>
    <property type="molecule type" value="Genomic_DNA"/>
</dbReference>
<proteinExistence type="predicted"/>
<comment type="caution">
    <text evidence="1">The sequence shown here is derived from an EMBL/GenBank/DDBJ whole genome shotgun (WGS) entry which is preliminary data.</text>
</comment>
<dbReference type="InterPro" id="IPR043931">
    <property type="entry name" value="DUF5779"/>
</dbReference>
<evidence type="ECO:0000313" key="2">
    <source>
        <dbReference type="Proteomes" id="UP001595846"/>
    </source>
</evidence>
<organism evidence="1 2">
    <name type="scientific">Halovivax cerinus</name>
    <dbReference type="NCBI Taxonomy" id="1487865"/>
    <lineage>
        <taxon>Archaea</taxon>
        <taxon>Methanobacteriati</taxon>
        <taxon>Methanobacteriota</taxon>
        <taxon>Stenosarchaea group</taxon>
        <taxon>Halobacteria</taxon>
        <taxon>Halobacteriales</taxon>
        <taxon>Natrialbaceae</taxon>
        <taxon>Halovivax</taxon>
    </lineage>
</organism>
<reference evidence="1 2" key="1">
    <citation type="journal article" date="2019" name="Int. J. Syst. Evol. Microbiol.">
        <title>The Global Catalogue of Microorganisms (GCM) 10K type strain sequencing project: providing services to taxonomists for standard genome sequencing and annotation.</title>
        <authorList>
            <consortium name="The Broad Institute Genomics Platform"/>
            <consortium name="The Broad Institute Genome Sequencing Center for Infectious Disease"/>
            <person name="Wu L."/>
            <person name="Ma J."/>
        </authorList>
    </citation>
    <scope>NUCLEOTIDE SEQUENCE [LARGE SCALE GENOMIC DNA]</scope>
    <source>
        <strain evidence="1 2">IBRC-M 10256</strain>
    </source>
</reference>
<sequence length="98" mass="10500">MSDFDLDLRAMEEHIADDEDDPEGTDIVLDVLDGSTPPAERIETVAEGCVLLLDVDGDVNELAAGFAREVADMGGNLVHFRGFLVVTPPGTTVDNSRL</sequence>
<protein>
    <submittedName>
        <fullName evidence="1">DUF5779 family protein</fullName>
    </submittedName>
</protein>
<evidence type="ECO:0000313" key="1">
    <source>
        <dbReference type="EMBL" id="MFC3957224.1"/>
    </source>
</evidence>
<keyword evidence="2" id="KW-1185">Reference proteome</keyword>